<evidence type="ECO:0000256" key="1">
    <source>
        <dbReference type="SAM" id="MobiDB-lite"/>
    </source>
</evidence>
<gene>
    <name evidence="4" type="ORF">V7x_56040</name>
</gene>
<evidence type="ECO:0000256" key="2">
    <source>
        <dbReference type="SAM" id="Phobius"/>
    </source>
</evidence>
<dbReference type="Proteomes" id="UP000316476">
    <property type="component" value="Unassembled WGS sequence"/>
</dbReference>
<feature type="domain" description="YcxB-like C-terminal" evidence="3">
    <location>
        <begin position="149"/>
        <end position="209"/>
    </location>
</feature>
<evidence type="ECO:0000259" key="3">
    <source>
        <dbReference type="Pfam" id="PF14317"/>
    </source>
</evidence>
<dbReference type="InterPro" id="IPR025588">
    <property type="entry name" value="YcxB-like_C"/>
</dbReference>
<dbReference type="OrthoDB" id="270048at2"/>
<keyword evidence="2" id="KW-0812">Transmembrane</keyword>
<proteinExistence type="predicted"/>
<dbReference type="EMBL" id="SJPZ01000009">
    <property type="protein sequence ID" value="TWU59526.1"/>
    <property type="molecule type" value="Genomic_DNA"/>
</dbReference>
<evidence type="ECO:0000313" key="5">
    <source>
        <dbReference type="Proteomes" id="UP000316476"/>
    </source>
</evidence>
<feature type="transmembrane region" description="Helical" evidence="2">
    <location>
        <begin position="82"/>
        <end position="101"/>
    </location>
</feature>
<feature type="region of interest" description="Disordered" evidence="1">
    <location>
        <begin position="16"/>
        <end position="49"/>
    </location>
</feature>
<keyword evidence="2" id="KW-1133">Transmembrane helix</keyword>
<comment type="caution">
    <text evidence="4">The sequence shown here is derived from an EMBL/GenBank/DDBJ whole genome shotgun (WGS) entry which is preliminary data.</text>
</comment>
<keyword evidence="2" id="KW-0472">Membrane</keyword>
<protein>
    <recommendedName>
        <fullName evidence="3">YcxB-like C-terminal domain-containing protein</fullName>
    </recommendedName>
</protein>
<evidence type="ECO:0000313" key="4">
    <source>
        <dbReference type="EMBL" id="TWU59526.1"/>
    </source>
</evidence>
<organism evidence="4 5">
    <name type="scientific">Crateriforma conspicua</name>
    <dbReference type="NCBI Taxonomy" id="2527996"/>
    <lineage>
        <taxon>Bacteria</taxon>
        <taxon>Pseudomonadati</taxon>
        <taxon>Planctomycetota</taxon>
        <taxon>Planctomycetia</taxon>
        <taxon>Planctomycetales</taxon>
        <taxon>Planctomycetaceae</taxon>
        <taxon>Crateriforma</taxon>
    </lineage>
</organism>
<dbReference type="AlphaFoldDB" id="A0A5C6FHM3"/>
<accession>A0A5C6FHM3</accession>
<sequence length="231" mass="26112">MQRSRACKVLRMDSLTSRPADRGRSSIMENVNPYDPPLPASTDTDGESPHAGNAVTATFVFSPEHLIETLTRYRSQHLGRRIWRWVRYAAALVFLLVTVVGLFIPQYVASIFMLALAVFMFFPHKVDDFLARRNFHKSPHCNTLQTVRFTDEGLHSSSENQDSTLKWTAFSRAVVFNDGVLIFQGPKMVHWFPDNILDRKGDAESLRNLVESNLTTNHAVHRSGVNAIPDG</sequence>
<reference evidence="4 5" key="1">
    <citation type="submission" date="2019-02" db="EMBL/GenBank/DDBJ databases">
        <title>Deep-cultivation of Planctomycetes and their phenomic and genomic characterization uncovers novel biology.</title>
        <authorList>
            <person name="Wiegand S."/>
            <person name="Jogler M."/>
            <person name="Boedeker C."/>
            <person name="Pinto D."/>
            <person name="Vollmers J."/>
            <person name="Rivas-Marin E."/>
            <person name="Kohn T."/>
            <person name="Peeters S.H."/>
            <person name="Heuer A."/>
            <person name="Rast P."/>
            <person name="Oberbeckmann S."/>
            <person name="Bunk B."/>
            <person name="Jeske O."/>
            <person name="Meyerdierks A."/>
            <person name="Storesund J.E."/>
            <person name="Kallscheuer N."/>
            <person name="Luecker S."/>
            <person name="Lage O.M."/>
            <person name="Pohl T."/>
            <person name="Merkel B.J."/>
            <person name="Hornburger P."/>
            <person name="Mueller R.-W."/>
            <person name="Bruemmer F."/>
            <person name="Labrenz M."/>
            <person name="Spormann A.M."/>
            <person name="Op Den Camp H."/>
            <person name="Overmann J."/>
            <person name="Amann R."/>
            <person name="Jetten M.S.M."/>
            <person name="Mascher T."/>
            <person name="Medema M.H."/>
            <person name="Devos D.P."/>
            <person name="Kaster A.-K."/>
            <person name="Ovreas L."/>
            <person name="Rohde M."/>
            <person name="Galperin M.Y."/>
            <person name="Jogler C."/>
        </authorList>
    </citation>
    <scope>NUCLEOTIDE SEQUENCE [LARGE SCALE GENOMIC DNA]</scope>
    <source>
        <strain evidence="4 5">V7</strain>
    </source>
</reference>
<name>A0A5C6FHM3_9PLAN</name>
<dbReference type="Pfam" id="PF14317">
    <property type="entry name" value="YcxB"/>
    <property type="match status" value="1"/>
</dbReference>